<reference evidence="1 2" key="1">
    <citation type="submission" date="2018-09" db="EMBL/GenBank/DDBJ databases">
        <title>Phylogeny of the Shewanellaceae, and recommendation for two new genera, Pseudoshewanella and Parashewanella.</title>
        <authorList>
            <person name="Wang G."/>
        </authorList>
    </citation>
    <scope>NUCLEOTIDE SEQUENCE [LARGE SCALE GENOMIC DNA]</scope>
    <source>
        <strain evidence="1 2">KCTC 22492</strain>
    </source>
</reference>
<organism evidence="1 2">
    <name type="scientific">Parashewanella spongiae</name>
    <dbReference type="NCBI Taxonomy" id="342950"/>
    <lineage>
        <taxon>Bacteria</taxon>
        <taxon>Pseudomonadati</taxon>
        <taxon>Pseudomonadota</taxon>
        <taxon>Gammaproteobacteria</taxon>
        <taxon>Alteromonadales</taxon>
        <taxon>Shewanellaceae</taxon>
        <taxon>Parashewanella</taxon>
    </lineage>
</organism>
<dbReference type="OrthoDB" id="5918584at2"/>
<evidence type="ECO:0000313" key="2">
    <source>
        <dbReference type="Proteomes" id="UP000273022"/>
    </source>
</evidence>
<sequence length="69" mass="7798">MNPFVISRINTSAGIFRISGRIVRNETTADVIVINELEIMGTDGWFELNIEKSQEIIDQILPEIKAHLS</sequence>
<dbReference type="RefSeq" id="WP_121854458.1">
    <property type="nucleotide sequence ID" value="NZ_CP037952.1"/>
</dbReference>
<evidence type="ECO:0000313" key="1">
    <source>
        <dbReference type="EMBL" id="RJY07852.1"/>
    </source>
</evidence>
<accession>A0A3A6TFJ2</accession>
<proteinExistence type="predicted"/>
<gene>
    <name evidence="1" type="ORF">D5R81_15060</name>
</gene>
<name>A0A3A6TFJ2_9GAMM</name>
<dbReference type="EMBL" id="QYYH01000110">
    <property type="protein sequence ID" value="RJY07852.1"/>
    <property type="molecule type" value="Genomic_DNA"/>
</dbReference>
<keyword evidence="2" id="KW-1185">Reference proteome</keyword>
<dbReference type="Proteomes" id="UP000273022">
    <property type="component" value="Unassembled WGS sequence"/>
</dbReference>
<protein>
    <submittedName>
        <fullName evidence="1">Uncharacterized protein</fullName>
    </submittedName>
</protein>
<dbReference type="AlphaFoldDB" id="A0A3A6TFJ2"/>
<comment type="caution">
    <text evidence="1">The sequence shown here is derived from an EMBL/GenBank/DDBJ whole genome shotgun (WGS) entry which is preliminary data.</text>
</comment>